<keyword evidence="1" id="KW-0732">Signal</keyword>
<proteinExistence type="predicted"/>
<evidence type="ECO:0000313" key="2">
    <source>
        <dbReference type="EMBL" id="QNP30999.1"/>
    </source>
</evidence>
<gene>
    <name evidence="2" type="ORF">IAR63_08520</name>
</gene>
<dbReference type="AlphaFoldDB" id="A0A7H0F4N3"/>
<reference evidence="2 3" key="1">
    <citation type="submission" date="2020-08" db="EMBL/GenBank/DDBJ databases">
        <title>Complete genome sequence of Raphidiopsis curvispora isolated from drinking water reservoir in South Korea.</title>
        <authorList>
            <person name="Jeong J."/>
        </authorList>
    </citation>
    <scope>NUCLEOTIDE SEQUENCE [LARGE SCALE GENOMIC DNA]</scope>
    <source>
        <strain evidence="2 3">GIHE-G1</strain>
    </source>
</reference>
<name>A0A7H0F4N3_9CYAN</name>
<feature type="chain" id="PRO_5028822491" description="Porin family protein" evidence="1">
    <location>
        <begin position="28"/>
        <end position="301"/>
    </location>
</feature>
<dbReference type="EMBL" id="CP060822">
    <property type="protein sequence ID" value="QNP30999.1"/>
    <property type="molecule type" value="Genomic_DNA"/>
</dbReference>
<evidence type="ECO:0000256" key="1">
    <source>
        <dbReference type="SAM" id="SignalP"/>
    </source>
</evidence>
<feature type="signal peptide" evidence="1">
    <location>
        <begin position="1"/>
        <end position="27"/>
    </location>
</feature>
<protein>
    <recommendedName>
        <fullName evidence="4">Porin family protein</fullName>
    </recommendedName>
</protein>
<dbReference type="RefSeq" id="WP_187707254.1">
    <property type="nucleotide sequence ID" value="NZ_CP060822.1"/>
</dbReference>
<dbReference type="Proteomes" id="UP000516013">
    <property type="component" value="Chromosome"/>
</dbReference>
<accession>A0A7H0F4N3</accession>
<sequence length="301" mass="31817">MFFFKLRTATANILVISSIIAPFSAQAEPVGVVQEVHNGAGNLSSLDNQTVDPAILRQQLRVKPIRINTQRVYSPGTSAGIPSGFGTNWGDLYFAIAGATGNRVRREIDGGVSVALGLGNARDILGLELSYSLLSIRKFGRNGSFNAKVHRIVYSNPNTYIATAIGWNNFARHGKNDRDAGTINGQLVGTPSSVYGVVSAYHFLNPKSANPVPVNISLGVGEAPLFSNSGLGIIAGAGIQVNPNIGVSTGWSGKGLNLGVSYLPVRTLPMSLNVIYGDVFQNTEPGSVLSFSLGYGFNFTD</sequence>
<organism evidence="2 3">
    <name type="scientific">Cylindrospermopsis curvispora GIHE-G1</name>
    <dbReference type="NCBI Taxonomy" id="2666332"/>
    <lineage>
        <taxon>Bacteria</taxon>
        <taxon>Bacillati</taxon>
        <taxon>Cyanobacteriota</taxon>
        <taxon>Cyanophyceae</taxon>
        <taxon>Nostocales</taxon>
        <taxon>Aphanizomenonaceae</taxon>
        <taxon>Cylindrospermopsis</taxon>
    </lineage>
</organism>
<keyword evidence="3" id="KW-1185">Reference proteome</keyword>
<evidence type="ECO:0000313" key="3">
    <source>
        <dbReference type="Proteomes" id="UP000516013"/>
    </source>
</evidence>
<dbReference type="KEGG" id="ccur:IAR63_08520"/>
<evidence type="ECO:0008006" key="4">
    <source>
        <dbReference type="Google" id="ProtNLM"/>
    </source>
</evidence>